<dbReference type="InterPro" id="IPR000884">
    <property type="entry name" value="TSP1_rpt"/>
</dbReference>
<proteinExistence type="predicted"/>
<evidence type="ECO:0000256" key="2">
    <source>
        <dbReference type="ARBA" id="ARBA00023157"/>
    </source>
</evidence>
<dbReference type="Proteomes" id="UP000479000">
    <property type="component" value="Unassembled WGS sequence"/>
</dbReference>
<organism evidence="5 6">
    <name type="scientific">Nesidiocoris tenuis</name>
    <dbReference type="NCBI Taxonomy" id="355587"/>
    <lineage>
        <taxon>Eukaryota</taxon>
        <taxon>Metazoa</taxon>
        <taxon>Ecdysozoa</taxon>
        <taxon>Arthropoda</taxon>
        <taxon>Hexapoda</taxon>
        <taxon>Insecta</taxon>
        <taxon>Pterygota</taxon>
        <taxon>Neoptera</taxon>
        <taxon>Paraneoptera</taxon>
        <taxon>Hemiptera</taxon>
        <taxon>Heteroptera</taxon>
        <taxon>Panheteroptera</taxon>
        <taxon>Cimicomorpha</taxon>
        <taxon>Miridae</taxon>
        <taxon>Dicyphina</taxon>
        <taxon>Nesidiocoris</taxon>
    </lineage>
</organism>
<evidence type="ECO:0000259" key="4">
    <source>
        <dbReference type="Pfam" id="PF19028"/>
    </source>
</evidence>
<reference evidence="5 6" key="1">
    <citation type="submission" date="2020-02" db="EMBL/GenBank/DDBJ databases">
        <authorList>
            <person name="Ferguson B K."/>
        </authorList>
    </citation>
    <scope>NUCLEOTIDE SEQUENCE [LARGE SCALE GENOMIC DNA]</scope>
</reference>
<dbReference type="Pfam" id="PF00090">
    <property type="entry name" value="TSP_1"/>
    <property type="match status" value="2"/>
</dbReference>
<evidence type="ECO:0000256" key="3">
    <source>
        <dbReference type="ARBA" id="ARBA00023180"/>
    </source>
</evidence>
<feature type="domain" description="Spondin-like TSP1" evidence="4">
    <location>
        <begin position="197"/>
        <end position="249"/>
    </location>
</feature>
<evidence type="ECO:0000313" key="5">
    <source>
        <dbReference type="EMBL" id="CAB0001548.1"/>
    </source>
</evidence>
<keyword evidence="2" id="KW-1015">Disulfide bond</keyword>
<dbReference type="SUPFAM" id="SSF82895">
    <property type="entry name" value="TSP-1 type 1 repeat"/>
    <property type="match status" value="3"/>
</dbReference>
<dbReference type="PANTHER" id="PTHR11311:SF15">
    <property type="entry name" value="SPONDIN-2"/>
    <property type="match status" value="1"/>
</dbReference>
<dbReference type="Pfam" id="PF19028">
    <property type="entry name" value="TSP1_spondin"/>
    <property type="match status" value="1"/>
</dbReference>
<keyword evidence="1" id="KW-0732">Signal</keyword>
<dbReference type="InterPro" id="IPR036383">
    <property type="entry name" value="TSP1_rpt_sf"/>
</dbReference>
<accession>A0A6H5GF28</accession>
<protein>
    <recommendedName>
        <fullName evidence="4">Spondin-like TSP1 domain-containing protein</fullName>
    </recommendedName>
</protein>
<name>A0A6H5GF28_9HEMI</name>
<keyword evidence="3" id="KW-0325">Glycoprotein</keyword>
<dbReference type="PROSITE" id="PS50092">
    <property type="entry name" value="TSP1"/>
    <property type="match status" value="3"/>
</dbReference>
<dbReference type="EMBL" id="CADCXU010011093">
    <property type="protein sequence ID" value="CAB0001548.1"/>
    <property type="molecule type" value="Genomic_DNA"/>
</dbReference>
<dbReference type="Gene3D" id="2.20.100.10">
    <property type="entry name" value="Thrombospondin type-1 (TSP1) repeat"/>
    <property type="match status" value="3"/>
</dbReference>
<evidence type="ECO:0000313" key="6">
    <source>
        <dbReference type="Proteomes" id="UP000479000"/>
    </source>
</evidence>
<dbReference type="InterPro" id="IPR051418">
    <property type="entry name" value="Spondin/Thrombospondin_T1"/>
</dbReference>
<dbReference type="OrthoDB" id="347314at2759"/>
<dbReference type="SMART" id="SM00209">
    <property type="entry name" value="TSP1"/>
    <property type="match status" value="3"/>
</dbReference>
<keyword evidence="6" id="KW-1185">Reference proteome</keyword>
<dbReference type="AlphaFoldDB" id="A0A6H5GF28"/>
<sequence>MFVTFLNFFEIFKNFNRFQPPEASALLNPVDLDQHPSTNCELSSWSEWSACSATCGEGTRQRNRSPVGPTRHFPECMSSLKETMPCMEQYSCQLTPDEAKAEFEASPSKFRPFGDIKAESSIIDGYQTSGPYGSVEDCRVSPWSAWSPCSVTCGRGTRTKHRVIENRPFAPFPLTWNLFSRISTRFNSNCNSILDDCVYSEWSAWSLCSATCGLNSVQQRARSIDLQKTPDPSTCLERLETRVCNVFPCRKFNN</sequence>
<evidence type="ECO:0000256" key="1">
    <source>
        <dbReference type="ARBA" id="ARBA00022729"/>
    </source>
</evidence>
<dbReference type="PANTHER" id="PTHR11311">
    <property type="entry name" value="SPONDIN"/>
    <property type="match status" value="1"/>
</dbReference>
<dbReference type="InterPro" id="IPR044004">
    <property type="entry name" value="TSP1_spondin_dom"/>
</dbReference>
<gene>
    <name evidence="5" type="ORF">NTEN_LOCUS7335</name>
</gene>